<evidence type="ECO:0000313" key="5">
    <source>
        <dbReference type="Proteomes" id="UP000242757"/>
    </source>
</evidence>
<accession>A0A233RIF3</accession>
<dbReference type="InterPro" id="IPR036291">
    <property type="entry name" value="NAD(P)-bd_dom_sf"/>
</dbReference>
<dbReference type="AlphaFoldDB" id="A0A233RIF3"/>
<dbReference type="InterPro" id="IPR013149">
    <property type="entry name" value="ADH-like_C"/>
</dbReference>
<dbReference type="GO" id="GO:0005829">
    <property type="term" value="C:cytosol"/>
    <property type="evidence" value="ECO:0007669"/>
    <property type="project" value="TreeGrafter"/>
</dbReference>
<comment type="caution">
    <text evidence="4">The sequence shown here is derived from an EMBL/GenBank/DDBJ whole genome shotgun (WGS) entry which is preliminary data.</text>
</comment>
<dbReference type="Pfam" id="PF08240">
    <property type="entry name" value="ADH_N"/>
    <property type="match status" value="1"/>
</dbReference>
<protein>
    <submittedName>
        <fullName evidence="4">Dehydrogenase</fullName>
    </submittedName>
</protein>
<dbReference type="PANTHER" id="PTHR48106">
    <property type="entry name" value="QUINONE OXIDOREDUCTASE PIG3-RELATED"/>
    <property type="match status" value="1"/>
</dbReference>
<dbReference type="GO" id="GO:0035925">
    <property type="term" value="F:mRNA 3'-UTR AU-rich region binding"/>
    <property type="evidence" value="ECO:0007669"/>
    <property type="project" value="TreeGrafter"/>
</dbReference>
<gene>
    <name evidence="4" type="ORF">B6S08_06615</name>
</gene>
<feature type="domain" description="Enoyl reductase (ER)" evidence="3">
    <location>
        <begin position="8"/>
        <end position="325"/>
    </location>
</feature>
<dbReference type="SUPFAM" id="SSF50129">
    <property type="entry name" value="GroES-like"/>
    <property type="match status" value="1"/>
</dbReference>
<dbReference type="Pfam" id="PF00107">
    <property type="entry name" value="ADH_zinc_N"/>
    <property type="match status" value="1"/>
</dbReference>
<dbReference type="Gene3D" id="3.40.50.720">
    <property type="entry name" value="NAD(P)-binding Rossmann-like Domain"/>
    <property type="match status" value="1"/>
</dbReference>
<dbReference type="GO" id="GO:0003960">
    <property type="term" value="F:quinone reductase (NADPH) activity"/>
    <property type="evidence" value="ECO:0007669"/>
    <property type="project" value="TreeGrafter"/>
</dbReference>
<evidence type="ECO:0000259" key="3">
    <source>
        <dbReference type="SMART" id="SM00829"/>
    </source>
</evidence>
<dbReference type="EMBL" id="NBIM01000001">
    <property type="protein sequence ID" value="OXY83166.1"/>
    <property type="molecule type" value="Genomic_DNA"/>
</dbReference>
<evidence type="ECO:0000313" key="4">
    <source>
        <dbReference type="EMBL" id="OXY83166.1"/>
    </source>
</evidence>
<evidence type="ECO:0000256" key="2">
    <source>
        <dbReference type="ARBA" id="ARBA00023002"/>
    </source>
</evidence>
<dbReference type="Proteomes" id="UP000242757">
    <property type="component" value="Unassembled WGS sequence"/>
</dbReference>
<dbReference type="PANTHER" id="PTHR48106:SF7">
    <property type="entry name" value="DEHYDROGENASE, ZINC-CONTAINING, PUTATIVE (AFU_ORTHOLOGUE AFUA_5G10220)-RELATED"/>
    <property type="match status" value="1"/>
</dbReference>
<dbReference type="GO" id="GO:0070402">
    <property type="term" value="F:NADPH binding"/>
    <property type="evidence" value="ECO:0007669"/>
    <property type="project" value="TreeGrafter"/>
</dbReference>
<dbReference type="SMART" id="SM00829">
    <property type="entry name" value="PKS_ER"/>
    <property type="match status" value="1"/>
</dbReference>
<reference evidence="4 5" key="1">
    <citation type="submission" date="2017-08" db="EMBL/GenBank/DDBJ databases">
        <title>A Genome Sequence of Oceanimonas doudoroffii ATCC 27123T.</title>
        <authorList>
            <person name="Brennan M.A."/>
            <person name="Maclea K.S."/>
            <person name="Mcclelland W.D."/>
            <person name="Trachtenberg A.M."/>
        </authorList>
    </citation>
    <scope>NUCLEOTIDE SEQUENCE [LARGE SCALE GENOMIC DNA]</scope>
    <source>
        <strain evidence="4 5">ATCC 27123</strain>
    </source>
</reference>
<dbReference type="InterPro" id="IPR013154">
    <property type="entry name" value="ADH-like_N"/>
</dbReference>
<proteinExistence type="predicted"/>
<sequence>MKAITYQKQQDQFRLDELAVPRLQTDYDVLIKVYAVGLNPVDAKVNLWHAMVEQMDDQFVGGLDVSGEICAVGSKVTGWKVGDRVLYHGNMRRHHGGFAEYALQDARTLVTHPAVDPVQAAATPCAGWTAYRALVDKLNIAERKNLFVAGGAGGVGGFAIQLARYFGIDTIVATASAANHDYLRSLGATHPLDYRQSNLLERVLQVAGPEGMEASLDAVGGANAALAADVLGYEGHMVELVDTINGQAFSDAFGKGLSFHQLSLGSGHVNGEHGRNTIVQAGKAFSSLLEAGQIICPRLQVIELSDIGDALMEMRQQRTVGKIVATISG</sequence>
<evidence type="ECO:0000256" key="1">
    <source>
        <dbReference type="ARBA" id="ARBA00022857"/>
    </source>
</evidence>
<dbReference type="InterPro" id="IPR011032">
    <property type="entry name" value="GroES-like_sf"/>
</dbReference>
<keyword evidence="2" id="KW-0560">Oxidoreductase</keyword>
<organism evidence="4 5">
    <name type="scientific">Oceanimonas doudoroffii</name>
    <dbReference type="NCBI Taxonomy" id="84158"/>
    <lineage>
        <taxon>Bacteria</taxon>
        <taxon>Pseudomonadati</taxon>
        <taxon>Pseudomonadota</taxon>
        <taxon>Gammaproteobacteria</taxon>
        <taxon>Aeromonadales</taxon>
        <taxon>Aeromonadaceae</taxon>
        <taxon>Oceanimonas</taxon>
    </lineage>
</organism>
<dbReference type="OrthoDB" id="9785812at2"/>
<dbReference type="SUPFAM" id="SSF51735">
    <property type="entry name" value="NAD(P)-binding Rossmann-fold domains"/>
    <property type="match status" value="1"/>
</dbReference>
<name>A0A233RIF3_9GAMM</name>
<dbReference type="InterPro" id="IPR020843">
    <property type="entry name" value="ER"/>
</dbReference>
<dbReference type="Gene3D" id="3.90.180.10">
    <property type="entry name" value="Medium-chain alcohol dehydrogenases, catalytic domain"/>
    <property type="match status" value="1"/>
</dbReference>
<keyword evidence="5" id="KW-1185">Reference proteome</keyword>
<keyword evidence="1" id="KW-0521">NADP</keyword>
<dbReference type="RefSeq" id="WP_094199941.1">
    <property type="nucleotide sequence ID" value="NZ_NBIM01000001.1"/>
</dbReference>